<keyword evidence="1" id="KW-0812">Transmembrane</keyword>
<sequence length="268" mass="28461">MPDRLVSPPATSFTPLSLSSARGSILLSLIGTIVVVALLAAGVVSLIGSSGMAEVHANQAARAYYLAESGLRYVVSEFRGQAGADYGALEEKYNDPDRQQFTLPGGTLRIYDLKISGGVAGRVGSDDQWVEPAGYLELEGASADLDAFPRYNGVVGISKSMDDVAAPRYRYRRSERVGAFLRLFDLRPLDGPALPFLFPAEAEVTLEPMLTFKSRGEAGWARRTLTYSLPLGGGGGMAGDSAFEDSGDFDLTHWAGGPGKKGKSLGVF</sequence>
<protein>
    <submittedName>
        <fullName evidence="2">Uncharacterized protein</fullName>
    </submittedName>
</protein>
<evidence type="ECO:0000256" key="1">
    <source>
        <dbReference type="SAM" id="Phobius"/>
    </source>
</evidence>
<name>A0A7C2X944_9BACT</name>
<feature type="non-terminal residue" evidence="2">
    <location>
        <position position="268"/>
    </location>
</feature>
<evidence type="ECO:0000313" key="2">
    <source>
        <dbReference type="EMBL" id="HET97355.1"/>
    </source>
</evidence>
<dbReference type="EMBL" id="DSDS01000032">
    <property type="protein sequence ID" value="HET97355.1"/>
    <property type="molecule type" value="Genomic_DNA"/>
</dbReference>
<organism evidence="2">
    <name type="scientific">Desulfurivibrio alkaliphilus</name>
    <dbReference type="NCBI Taxonomy" id="427923"/>
    <lineage>
        <taxon>Bacteria</taxon>
        <taxon>Pseudomonadati</taxon>
        <taxon>Thermodesulfobacteriota</taxon>
        <taxon>Desulfobulbia</taxon>
        <taxon>Desulfobulbales</taxon>
        <taxon>Desulfobulbaceae</taxon>
        <taxon>Desulfurivibrio</taxon>
    </lineage>
</organism>
<dbReference type="Proteomes" id="UP000885986">
    <property type="component" value="Unassembled WGS sequence"/>
</dbReference>
<gene>
    <name evidence="2" type="ORF">ENN98_01365</name>
</gene>
<accession>A0A7C2X944</accession>
<proteinExistence type="predicted"/>
<keyword evidence="1" id="KW-0472">Membrane</keyword>
<feature type="transmembrane region" description="Helical" evidence="1">
    <location>
        <begin position="25"/>
        <end position="47"/>
    </location>
</feature>
<keyword evidence="1" id="KW-1133">Transmembrane helix</keyword>
<reference evidence="2" key="1">
    <citation type="journal article" date="2020" name="mSystems">
        <title>Genome- and Community-Level Interaction Insights into Carbon Utilization and Element Cycling Functions of Hydrothermarchaeota in Hydrothermal Sediment.</title>
        <authorList>
            <person name="Zhou Z."/>
            <person name="Liu Y."/>
            <person name="Xu W."/>
            <person name="Pan J."/>
            <person name="Luo Z.H."/>
            <person name="Li M."/>
        </authorList>
    </citation>
    <scope>NUCLEOTIDE SEQUENCE [LARGE SCALE GENOMIC DNA]</scope>
    <source>
        <strain evidence="2">SpSt-1224</strain>
    </source>
</reference>
<comment type="caution">
    <text evidence="2">The sequence shown here is derived from an EMBL/GenBank/DDBJ whole genome shotgun (WGS) entry which is preliminary data.</text>
</comment>
<dbReference type="AlphaFoldDB" id="A0A7C2X944"/>